<dbReference type="InterPro" id="IPR015943">
    <property type="entry name" value="WD40/YVTN_repeat-like_dom_sf"/>
</dbReference>
<dbReference type="AlphaFoldDB" id="A0A540X2J1"/>
<name>A0A540X2J1_9BACT</name>
<proteinExistence type="predicted"/>
<dbReference type="SUPFAM" id="SSF51004">
    <property type="entry name" value="C-terminal (heme d1) domain of cytochrome cd1-nitrite reductase"/>
    <property type="match status" value="1"/>
</dbReference>
<dbReference type="Gene3D" id="2.130.10.10">
    <property type="entry name" value="YVTN repeat-like/Quinoprotein amine dehydrogenase"/>
    <property type="match status" value="3"/>
</dbReference>
<comment type="caution">
    <text evidence="1">The sequence shown here is derived from an EMBL/GenBank/DDBJ whole genome shotgun (WGS) entry which is preliminary data.</text>
</comment>
<protein>
    <recommendedName>
        <fullName evidence="3">Lipoprotein</fullName>
    </recommendedName>
</protein>
<sequence length="344" mass="35914">MEPLKRSLWALPSLTLLTIIGCDDDSDTFPSAEKDVVFVVNGGSHSLSVIDVERLEVASTLQLEDVSYPHHVNLSPDGTSLVVAVPGMDLSGGHGGGHAGHTMPGKVFLLDAKTGETRAIRQFDAMPHNGAFSPDGTEVWTALMSEPGTVLVLDSRTLEPRQTVTVGDMPAEVTFSQDGRYAFVANGDSNSVTVINVVTKAVEKTVPVGANPVGAWPGNDGLMYVDNEDGKSLTAINSGTLEVARTYGLGFTPAMAATAPNGDLWVTDTDNGKLIFFAAGTTTRQGELATGAGAHGITFSADGATAFVTNQAAGTLSVVEVATRTIRKTLTVGTKPNGLVFRKN</sequence>
<dbReference type="EMBL" id="VIFM01000042">
    <property type="protein sequence ID" value="TQF15475.1"/>
    <property type="molecule type" value="Genomic_DNA"/>
</dbReference>
<evidence type="ECO:0000313" key="2">
    <source>
        <dbReference type="Proteomes" id="UP000315369"/>
    </source>
</evidence>
<dbReference type="NCBIfam" id="TIGR02276">
    <property type="entry name" value="beta_rpt_yvtn"/>
    <property type="match status" value="2"/>
</dbReference>
<reference evidence="1 2" key="1">
    <citation type="submission" date="2019-06" db="EMBL/GenBank/DDBJ databases">
        <authorList>
            <person name="Livingstone P."/>
            <person name="Whitworth D."/>
        </authorList>
    </citation>
    <scope>NUCLEOTIDE SEQUENCE [LARGE SCALE GENOMIC DNA]</scope>
    <source>
        <strain evidence="1 2">AM401</strain>
    </source>
</reference>
<dbReference type="InterPro" id="IPR011964">
    <property type="entry name" value="YVTN_b-propeller_repeat"/>
</dbReference>
<accession>A0A540X2J1</accession>
<gene>
    <name evidence="1" type="ORF">FJV41_13190</name>
</gene>
<dbReference type="PROSITE" id="PS51257">
    <property type="entry name" value="PROKAR_LIPOPROTEIN"/>
    <property type="match status" value="1"/>
</dbReference>
<organism evidence="1 2">
    <name type="scientific">Myxococcus llanfairpwllgwyngyllgogerychwyrndrobwllllantysiliogogogochensis</name>
    <dbReference type="NCBI Taxonomy" id="2590453"/>
    <lineage>
        <taxon>Bacteria</taxon>
        <taxon>Pseudomonadati</taxon>
        <taxon>Myxococcota</taxon>
        <taxon>Myxococcia</taxon>
        <taxon>Myxococcales</taxon>
        <taxon>Cystobacterineae</taxon>
        <taxon>Myxococcaceae</taxon>
        <taxon>Myxococcus</taxon>
    </lineage>
</organism>
<evidence type="ECO:0008006" key="3">
    <source>
        <dbReference type="Google" id="ProtNLM"/>
    </source>
</evidence>
<dbReference type="PANTHER" id="PTHR47197:SF3">
    <property type="entry name" value="DIHYDRO-HEME D1 DEHYDROGENASE"/>
    <property type="match status" value="1"/>
</dbReference>
<dbReference type="Proteomes" id="UP000315369">
    <property type="component" value="Unassembled WGS sequence"/>
</dbReference>
<dbReference type="PANTHER" id="PTHR47197">
    <property type="entry name" value="PROTEIN NIRF"/>
    <property type="match status" value="1"/>
</dbReference>
<keyword evidence="2" id="KW-1185">Reference proteome</keyword>
<dbReference type="InterPro" id="IPR011048">
    <property type="entry name" value="Haem_d1_sf"/>
</dbReference>
<dbReference type="InterPro" id="IPR051200">
    <property type="entry name" value="Host-pathogen_enzymatic-act"/>
</dbReference>
<dbReference type="OrthoDB" id="145213at2"/>
<evidence type="ECO:0000313" key="1">
    <source>
        <dbReference type="EMBL" id="TQF15475.1"/>
    </source>
</evidence>